<dbReference type="SUPFAM" id="SSF47473">
    <property type="entry name" value="EF-hand"/>
    <property type="match status" value="1"/>
</dbReference>
<protein>
    <recommendedName>
        <fullName evidence="2">EF-hand domain-containing protein</fullName>
    </recommendedName>
</protein>
<organism evidence="3 4">
    <name type="scientific">Coptis chinensis</name>
    <dbReference type="NCBI Taxonomy" id="261450"/>
    <lineage>
        <taxon>Eukaryota</taxon>
        <taxon>Viridiplantae</taxon>
        <taxon>Streptophyta</taxon>
        <taxon>Embryophyta</taxon>
        <taxon>Tracheophyta</taxon>
        <taxon>Spermatophyta</taxon>
        <taxon>Magnoliopsida</taxon>
        <taxon>Ranunculales</taxon>
        <taxon>Ranunculaceae</taxon>
        <taxon>Coptidoideae</taxon>
        <taxon>Coptis</taxon>
    </lineage>
</organism>
<dbReference type="AlphaFoldDB" id="A0A835HGZ4"/>
<feature type="domain" description="EF-hand" evidence="2">
    <location>
        <begin position="33"/>
        <end position="57"/>
    </location>
</feature>
<proteinExistence type="predicted"/>
<dbReference type="PROSITE" id="PS00018">
    <property type="entry name" value="EF_HAND_1"/>
    <property type="match status" value="1"/>
</dbReference>
<dbReference type="InterPro" id="IPR011992">
    <property type="entry name" value="EF-hand-dom_pair"/>
</dbReference>
<evidence type="ECO:0000259" key="2">
    <source>
        <dbReference type="PROSITE" id="PS50222"/>
    </source>
</evidence>
<dbReference type="PROSITE" id="PS50222">
    <property type="entry name" value="EF_HAND_2"/>
    <property type="match status" value="1"/>
</dbReference>
<comment type="caution">
    <text evidence="3">The sequence shown here is derived from an EMBL/GenBank/DDBJ whole genome shotgun (WGS) entry which is preliminary data.</text>
</comment>
<gene>
    <name evidence="3" type="ORF">IFM89_031986</name>
</gene>
<evidence type="ECO:0000313" key="3">
    <source>
        <dbReference type="EMBL" id="KAF9598866.1"/>
    </source>
</evidence>
<dbReference type="Proteomes" id="UP000631114">
    <property type="component" value="Unassembled WGS sequence"/>
</dbReference>
<sequence>MGRCMSCTRDCLQSRYLRMLSGSGWLKTMGGFKADADGNGTIDYDEFITTAMHMNITDGQERLYTIFQFQYFDKDNSRIMISLLTLSPVHLSLNCLNWDMMFVLGMSEAARIRVSIELEDAYPKVARFSAIVVNVD</sequence>
<dbReference type="EMBL" id="JADFTS010000007">
    <property type="protein sequence ID" value="KAF9598866.1"/>
    <property type="molecule type" value="Genomic_DNA"/>
</dbReference>
<dbReference type="GO" id="GO:0005509">
    <property type="term" value="F:calcium ion binding"/>
    <property type="evidence" value="ECO:0007669"/>
    <property type="project" value="InterPro"/>
</dbReference>
<keyword evidence="4" id="KW-1185">Reference proteome</keyword>
<keyword evidence="1" id="KW-0106">Calcium</keyword>
<dbReference type="OrthoDB" id="40902at2759"/>
<name>A0A835HGZ4_9MAGN</name>
<dbReference type="Gene3D" id="1.10.238.10">
    <property type="entry name" value="EF-hand"/>
    <property type="match status" value="2"/>
</dbReference>
<accession>A0A835HGZ4</accession>
<dbReference type="InterPro" id="IPR018247">
    <property type="entry name" value="EF_Hand_1_Ca_BS"/>
</dbReference>
<evidence type="ECO:0000313" key="4">
    <source>
        <dbReference type="Proteomes" id="UP000631114"/>
    </source>
</evidence>
<dbReference type="InterPro" id="IPR002048">
    <property type="entry name" value="EF_hand_dom"/>
</dbReference>
<reference evidence="3 4" key="1">
    <citation type="submission" date="2020-10" db="EMBL/GenBank/DDBJ databases">
        <title>The Coptis chinensis genome and diversification of protoberbering-type alkaloids.</title>
        <authorList>
            <person name="Wang B."/>
            <person name="Shu S."/>
            <person name="Song C."/>
            <person name="Liu Y."/>
        </authorList>
    </citation>
    <scope>NUCLEOTIDE SEQUENCE [LARGE SCALE GENOMIC DNA]</scope>
    <source>
        <strain evidence="3">HL-2020</strain>
        <tissue evidence="3">Leaf</tissue>
    </source>
</reference>
<evidence type="ECO:0000256" key="1">
    <source>
        <dbReference type="ARBA" id="ARBA00022837"/>
    </source>
</evidence>